<evidence type="ECO:0000313" key="7">
    <source>
        <dbReference type="Proteomes" id="UP000838672"/>
    </source>
</evidence>
<name>A0ABN8DUA2_9VIBR</name>
<sequence length="201" mass="23251">MDTSTKRRRTRLSPEQRREQLLNTAMEVFALRGIGRAGHAEIAEIAQVSVATVFNYFPTREDLVDVVLAQAEREFALVLKRCFQSAETPLKQGVTALLDGLMVSVQQQVAWVRVWFEWSTSTRDEVWPKFLQGHNETNQFFIESYETAKRQGEIRTEALQADTFADYLHGICYVLFIRATVSRDEALIRRKTNEFLELIFN</sequence>
<keyword evidence="1" id="KW-0805">Transcription regulation</keyword>
<dbReference type="Gene3D" id="1.10.357.10">
    <property type="entry name" value="Tetracycline Repressor, domain 2"/>
    <property type="match status" value="1"/>
</dbReference>
<keyword evidence="3" id="KW-0804">Transcription</keyword>
<evidence type="ECO:0000256" key="2">
    <source>
        <dbReference type="ARBA" id="ARBA00023125"/>
    </source>
</evidence>
<protein>
    <submittedName>
        <fullName evidence="6">HTH-type transcriptional regulator LuxR</fullName>
    </submittedName>
</protein>
<proteinExistence type="predicted"/>
<dbReference type="InterPro" id="IPR036271">
    <property type="entry name" value="Tet_transcr_reg_TetR-rel_C_sf"/>
</dbReference>
<feature type="domain" description="HTH tetR-type" evidence="5">
    <location>
        <begin position="15"/>
        <end position="75"/>
    </location>
</feature>
<evidence type="ECO:0000259" key="5">
    <source>
        <dbReference type="PROSITE" id="PS50977"/>
    </source>
</evidence>
<dbReference type="RefSeq" id="WP_237466936.1">
    <property type="nucleotide sequence ID" value="NZ_CAKLDI010000001.1"/>
</dbReference>
<reference evidence="6" key="1">
    <citation type="submission" date="2021-11" db="EMBL/GenBank/DDBJ databases">
        <authorList>
            <person name="Rodrigo-Torres L."/>
            <person name="Arahal R. D."/>
            <person name="Lucena T."/>
        </authorList>
    </citation>
    <scope>NUCLEOTIDE SEQUENCE</scope>
    <source>
        <strain evidence="6">CECT 7929</strain>
    </source>
</reference>
<gene>
    <name evidence="6" type="primary">luxR</name>
    <name evidence="6" type="ORF">VST7929_02311</name>
</gene>
<comment type="caution">
    <text evidence="6">The sequence shown here is derived from an EMBL/GenBank/DDBJ whole genome shotgun (WGS) entry which is preliminary data.</text>
</comment>
<dbReference type="PROSITE" id="PS50977">
    <property type="entry name" value="HTH_TETR_2"/>
    <property type="match status" value="1"/>
</dbReference>
<evidence type="ECO:0000313" key="6">
    <source>
        <dbReference type="EMBL" id="CAH0534380.1"/>
    </source>
</evidence>
<keyword evidence="2 4" id="KW-0238">DNA-binding</keyword>
<dbReference type="Proteomes" id="UP000838672">
    <property type="component" value="Unassembled WGS sequence"/>
</dbReference>
<dbReference type="InterPro" id="IPR001647">
    <property type="entry name" value="HTH_TetR"/>
</dbReference>
<dbReference type="PRINTS" id="PR00455">
    <property type="entry name" value="HTHTETR"/>
</dbReference>
<dbReference type="SUPFAM" id="SSF48498">
    <property type="entry name" value="Tetracyclin repressor-like, C-terminal domain"/>
    <property type="match status" value="1"/>
</dbReference>
<dbReference type="PANTHER" id="PTHR30055:SF234">
    <property type="entry name" value="HTH-TYPE TRANSCRIPTIONAL REGULATOR BETI"/>
    <property type="match status" value="1"/>
</dbReference>
<evidence type="ECO:0000256" key="4">
    <source>
        <dbReference type="PROSITE-ProRule" id="PRU00335"/>
    </source>
</evidence>
<evidence type="ECO:0000256" key="3">
    <source>
        <dbReference type="ARBA" id="ARBA00023163"/>
    </source>
</evidence>
<dbReference type="PANTHER" id="PTHR30055">
    <property type="entry name" value="HTH-TYPE TRANSCRIPTIONAL REGULATOR RUTR"/>
    <property type="match status" value="1"/>
</dbReference>
<feature type="DNA-binding region" description="H-T-H motif" evidence="4">
    <location>
        <begin position="38"/>
        <end position="57"/>
    </location>
</feature>
<dbReference type="SUPFAM" id="SSF46689">
    <property type="entry name" value="Homeodomain-like"/>
    <property type="match status" value="1"/>
</dbReference>
<dbReference type="Pfam" id="PF00440">
    <property type="entry name" value="TetR_N"/>
    <property type="match status" value="1"/>
</dbReference>
<evidence type="ECO:0000256" key="1">
    <source>
        <dbReference type="ARBA" id="ARBA00023015"/>
    </source>
</evidence>
<dbReference type="EMBL" id="CAKLDI010000001">
    <property type="protein sequence ID" value="CAH0534380.1"/>
    <property type="molecule type" value="Genomic_DNA"/>
</dbReference>
<keyword evidence="7" id="KW-1185">Reference proteome</keyword>
<dbReference type="InterPro" id="IPR009057">
    <property type="entry name" value="Homeodomain-like_sf"/>
</dbReference>
<organism evidence="6 7">
    <name type="scientific">Vibrio stylophorae</name>
    <dbReference type="NCBI Taxonomy" id="659351"/>
    <lineage>
        <taxon>Bacteria</taxon>
        <taxon>Pseudomonadati</taxon>
        <taxon>Pseudomonadota</taxon>
        <taxon>Gammaproteobacteria</taxon>
        <taxon>Vibrionales</taxon>
        <taxon>Vibrionaceae</taxon>
        <taxon>Vibrio</taxon>
    </lineage>
</organism>
<accession>A0ABN8DUA2</accession>
<dbReference type="InterPro" id="IPR050109">
    <property type="entry name" value="HTH-type_TetR-like_transc_reg"/>
</dbReference>